<gene>
    <name evidence="1" type="ORF">B9W14_02895</name>
</gene>
<evidence type="ECO:0000313" key="1">
    <source>
        <dbReference type="EMBL" id="AWI03474.1"/>
    </source>
</evidence>
<dbReference type="EMBL" id="CP020953">
    <property type="protein sequence ID" value="AWI03474.1"/>
    <property type="molecule type" value="Genomic_DNA"/>
</dbReference>
<dbReference type="OrthoDB" id="9974409at2"/>
<reference evidence="2" key="1">
    <citation type="submission" date="2017-04" db="EMBL/GenBank/DDBJ databases">
        <authorList>
            <person name="Song Y."/>
            <person name="Cho B.-K."/>
        </authorList>
    </citation>
    <scope>NUCLEOTIDE SEQUENCE [LARGE SCALE GENOMIC DNA]</scope>
    <source>
        <strain evidence="2">SL1</strain>
    </source>
</reference>
<sequence length="164" mass="18858">MSEKYASAKPTEEILSLFKRAKELDADGLGNPEILERGGHYLVENESKIDFKGLSRKKYHETYKGVLPASFKVRINDSELYSKMVRVIQNAYNIKRVMTPFLMRITLSAYIGYLEKNSTENVTKKEIEVSTEDIDVLKLKAISLILNLEDKEHLEQVINSLEEE</sequence>
<accession>A0A2U8DMQ3</accession>
<name>A0A2U8DMQ3_9CLOT</name>
<proteinExistence type="predicted"/>
<protein>
    <submittedName>
        <fullName evidence="1">Uncharacterized protein</fullName>
    </submittedName>
</protein>
<dbReference type="KEGG" id="cdrk:B9W14_02895"/>
<dbReference type="RefSeq" id="WP_032078997.1">
    <property type="nucleotide sequence ID" value="NZ_CP020953.1"/>
</dbReference>
<evidence type="ECO:0000313" key="2">
    <source>
        <dbReference type="Proteomes" id="UP000244910"/>
    </source>
</evidence>
<dbReference type="AlphaFoldDB" id="A0A2U8DMQ3"/>
<organism evidence="1 2">
    <name type="scientific">Clostridium drakei</name>
    <dbReference type="NCBI Taxonomy" id="332101"/>
    <lineage>
        <taxon>Bacteria</taxon>
        <taxon>Bacillati</taxon>
        <taxon>Bacillota</taxon>
        <taxon>Clostridia</taxon>
        <taxon>Eubacteriales</taxon>
        <taxon>Clostridiaceae</taxon>
        <taxon>Clostridium</taxon>
    </lineage>
</organism>
<dbReference type="Proteomes" id="UP000244910">
    <property type="component" value="Chromosome"/>
</dbReference>
<keyword evidence="2" id="KW-1185">Reference proteome</keyword>